<dbReference type="GO" id="GO:0016020">
    <property type="term" value="C:membrane"/>
    <property type="evidence" value="ECO:0007669"/>
    <property type="project" value="InterPro"/>
</dbReference>
<feature type="transmembrane region" description="Helical" evidence="1">
    <location>
        <begin position="32"/>
        <end position="54"/>
    </location>
</feature>
<feature type="transmembrane region" description="Helical" evidence="1">
    <location>
        <begin position="135"/>
        <end position="154"/>
    </location>
</feature>
<evidence type="ECO:0008006" key="4">
    <source>
        <dbReference type="Google" id="ProtNLM"/>
    </source>
</evidence>
<dbReference type="RefSeq" id="WP_188993165.1">
    <property type="nucleotide sequence ID" value="NZ_BMHP01000002.1"/>
</dbReference>
<feature type="transmembrane region" description="Helical" evidence="1">
    <location>
        <begin position="5"/>
        <end position="26"/>
    </location>
</feature>
<protein>
    <recommendedName>
        <fullName evidence="4">Spore germination protein</fullName>
    </recommendedName>
</protein>
<keyword evidence="1" id="KW-0812">Transmembrane</keyword>
<dbReference type="Pfam" id="PF03845">
    <property type="entry name" value="Spore_permease"/>
    <property type="match status" value="1"/>
</dbReference>
<keyword evidence="1" id="KW-0472">Membrane</keyword>
<keyword evidence="1" id="KW-1133">Transmembrane helix</keyword>
<feature type="transmembrane region" description="Helical" evidence="1">
    <location>
        <begin position="75"/>
        <end position="99"/>
    </location>
</feature>
<reference evidence="2" key="1">
    <citation type="journal article" date="2014" name="Int. J. Syst. Evol. Microbiol.">
        <title>Complete genome sequence of Corynebacterium casei LMG S-19264T (=DSM 44701T), isolated from a smear-ripened cheese.</title>
        <authorList>
            <consortium name="US DOE Joint Genome Institute (JGI-PGF)"/>
            <person name="Walter F."/>
            <person name="Albersmeier A."/>
            <person name="Kalinowski J."/>
            <person name="Ruckert C."/>
        </authorList>
    </citation>
    <scope>NUCLEOTIDE SEQUENCE</scope>
    <source>
        <strain evidence="2">CGMCC 1.15178</strain>
    </source>
</reference>
<feature type="transmembrane region" description="Helical" evidence="1">
    <location>
        <begin position="111"/>
        <end position="128"/>
    </location>
</feature>
<keyword evidence="3" id="KW-1185">Reference proteome</keyword>
<feature type="transmembrane region" description="Helical" evidence="1">
    <location>
        <begin position="253"/>
        <end position="278"/>
    </location>
</feature>
<evidence type="ECO:0000256" key="1">
    <source>
        <dbReference type="SAM" id="Phobius"/>
    </source>
</evidence>
<proteinExistence type="predicted"/>
<reference evidence="2" key="2">
    <citation type="submission" date="2020-09" db="EMBL/GenBank/DDBJ databases">
        <authorList>
            <person name="Sun Q."/>
            <person name="Zhou Y."/>
        </authorList>
    </citation>
    <scope>NUCLEOTIDE SEQUENCE</scope>
    <source>
        <strain evidence="2">CGMCC 1.15178</strain>
    </source>
</reference>
<gene>
    <name evidence="2" type="ORF">GCM10010911_34840</name>
</gene>
<dbReference type="EMBL" id="BMHP01000002">
    <property type="protein sequence ID" value="GGD73973.1"/>
    <property type="molecule type" value="Genomic_DNA"/>
</dbReference>
<dbReference type="InterPro" id="IPR004761">
    <property type="entry name" value="Spore_GerAB"/>
</dbReference>
<sequence>MNRYFYYNVFLVSLLNLMLFIPHILINYRYNGAVSSMIIAPFIGTGLAFLFIRVMHKFPGKGLPEILEQFFSKMVAVPILLFNAAIWLIASIIAVVSYAVLINRFFNPDTSPLIVLVLLCLVCAYAATRSSLSMIFLIEMGLLINMPLIVLLLVKAIRSNAISWDAVRTVAHYWSQPPKLQPLGAATFLFTGYMHYAIFNRVNPPNFRLKYRWLIPVSCTLIMLITFFVPIGFNGTETVDDYLYLWSVTSDSMLMSYGFIERVLFVFLILYLNLTLIYTASGWHQAMEFIKSCLPHNKINIDPEKTPLANWIIVSTFIIMTIATYYLVNEKQVSMISSAWLSVRMFTEVGVVGILFILALRRKKSS</sequence>
<evidence type="ECO:0000313" key="3">
    <source>
        <dbReference type="Proteomes" id="UP000612456"/>
    </source>
</evidence>
<accession>A0A917DWT7</accession>
<dbReference type="AlphaFoldDB" id="A0A917DWT7"/>
<feature type="transmembrane region" description="Helical" evidence="1">
    <location>
        <begin position="308"/>
        <end position="328"/>
    </location>
</feature>
<name>A0A917DWT7_9BACL</name>
<feature type="transmembrane region" description="Helical" evidence="1">
    <location>
        <begin position="340"/>
        <end position="360"/>
    </location>
</feature>
<feature type="transmembrane region" description="Helical" evidence="1">
    <location>
        <begin position="180"/>
        <end position="199"/>
    </location>
</feature>
<feature type="transmembrane region" description="Helical" evidence="1">
    <location>
        <begin position="211"/>
        <end position="233"/>
    </location>
</feature>
<organism evidence="2 3">
    <name type="scientific">Paenibacillus nasutitermitis</name>
    <dbReference type="NCBI Taxonomy" id="1652958"/>
    <lineage>
        <taxon>Bacteria</taxon>
        <taxon>Bacillati</taxon>
        <taxon>Bacillota</taxon>
        <taxon>Bacilli</taxon>
        <taxon>Bacillales</taxon>
        <taxon>Paenibacillaceae</taxon>
        <taxon>Paenibacillus</taxon>
    </lineage>
</organism>
<dbReference type="GO" id="GO:0009847">
    <property type="term" value="P:spore germination"/>
    <property type="evidence" value="ECO:0007669"/>
    <property type="project" value="InterPro"/>
</dbReference>
<dbReference type="Proteomes" id="UP000612456">
    <property type="component" value="Unassembled WGS sequence"/>
</dbReference>
<evidence type="ECO:0000313" key="2">
    <source>
        <dbReference type="EMBL" id="GGD73973.1"/>
    </source>
</evidence>
<comment type="caution">
    <text evidence="2">The sequence shown here is derived from an EMBL/GenBank/DDBJ whole genome shotgun (WGS) entry which is preliminary data.</text>
</comment>